<feature type="domain" description="Reverse transcriptase" evidence="37">
    <location>
        <begin position="264"/>
        <end position="443"/>
    </location>
</feature>
<dbReference type="PROSITE" id="PS50994">
    <property type="entry name" value="INTEGRASE"/>
    <property type="match status" value="1"/>
</dbReference>
<keyword evidence="11" id="KW-0479">Metal-binding</keyword>
<proteinExistence type="predicted"/>
<evidence type="ECO:0000256" key="31">
    <source>
        <dbReference type="ARBA" id="ARBA00025615"/>
    </source>
</evidence>
<keyword evidence="21" id="KW-0694">RNA-binding</keyword>
<evidence type="ECO:0000256" key="36">
    <source>
        <dbReference type="SAM" id="MobiDB-lite"/>
    </source>
</evidence>
<dbReference type="GO" id="GO:0006508">
    <property type="term" value="P:proteolysis"/>
    <property type="evidence" value="ECO:0007669"/>
    <property type="project" value="UniProtKB-KW"/>
</dbReference>
<dbReference type="GO" id="GO:0075523">
    <property type="term" value="P:viral translational frameshifting"/>
    <property type="evidence" value="ECO:0007669"/>
    <property type="project" value="UniProtKB-KW"/>
</dbReference>
<dbReference type="InterPro" id="IPR036397">
    <property type="entry name" value="RNaseH_sf"/>
</dbReference>
<evidence type="ECO:0000256" key="28">
    <source>
        <dbReference type="ARBA" id="ARBA00023242"/>
    </source>
</evidence>
<dbReference type="FunFam" id="3.10.10.10:FF:000007">
    <property type="entry name" value="Retrovirus-related Pol polyprotein from transposon 17.6-like Protein"/>
    <property type="match status" value="1"/>
</dbReference>
<comment type="catalytic activity">
    <reaction evidence="1">
        <text>Endonucleolytic cleavage to 5'-phosphomonoester.</text>
        <dbReference type="EC" id="3.1.26.4"/>
    </reaction>
</comment>
<dbReference type="SUPFAM" id="SSF53098">
    <property type="entry name" value="Ribonuclease H-like"/>
    <property type="match status" value="1"/>
</dbReference>
<evidence type="ECO:0000256" key="15">
    <source>
        <dbReference type="ARBA" id="ARBA00022759"/>
    </source>
</evidence>
<dbReference type="FunFam" id="1.10.340.70:FF:000001">
    <property type="entry name" value="Retrovirus-related Pol polyprotein from transposon gypsy-like Protein"/>
    <property type="match status" value="1"/>
</dbReference>
<dbReference type="InterPro" id="IPR021109">
    <property type="entry name" value="Peptidase_aspartic_dom_sf"/>
</dbReference>
<evidence type="ECO:0000259" key="38">
    <source>
        <dbReference type="PROSITE" id="PS50994"/>
    </source>
</evidence>
<organism evidence="39 40">
    <name type="scientific">Stichopus japonicus</name>
    <name type="common">Sea cucumber</name>
    <dbReference type="NCBI Taxonomy" id="307972"/>
    <lineage>
        <taxon>Eukaryota</taxon>
        <taxon>Metazoa</taxon>
        <taxon>Echinodermata</taxon>
        <taxon>Eleutherozoa</taxon>
        <taxon>Echinozoa</taxon>
        <taxon>Holothuroidea</taxon>
        <taxon>Aspidochirotacea</taxon>
        <taxon>Aspidochirotida</taxon>
        <taxon>Stichopodidae</taxon>
        <taxon>Apostichopus</taxon>
    </lineage>
</organism>
<dbReference type="Pfam" id="PF17919">
    <property type="entry name" value="RT_RNaseH_2"/>
    <property type="match status" value="1"/>
</dbReference>
<dbReference type="PROSITE" id="PS50878">
    <property type="entry name" value="RT_POL"/>
    <property type="match status" value="1"/>
</dbReference>
<comment type="function">
    <text evidence="2">The aspartyl protease (PR) mediates the proteolytic cleavages of the Gag and Gag-Pol polyproteins after assembly of the VLP.</text>
</comment>
<keyword evidence="14" id="KW-0688">Ribosomal frameshifting</keyword>
<evidence type="ECO:0000256" key="7">
    <source>
        <dbReference type="ARBA" id="ARBA00022670"/>
    </source>
</evidence>
<dbReference type="PANTHER" id="PTHR37984:SF5">
    <property type="entry name" value="PROTEIN NYNRIN-LIKE"/>
    <property type="match status" value="1"/>
</dbReference>
<feature type="domain" description="Integrase catalytic" evidence="38">
    <location>
        <begin position="803"/>
        <end position="887"/>
    </location>
</feature>
<evidence type="ECO:0000256" key="19">
    <source>
        <dbReference type="ARBA" id="ARBA00022840"/>
    </source>
</evidence>
<evidence type="ECO:0000256" key="24">
    <source>
        <dbReference type="ARBA" id="ARBA00022932"/>
    </source>
</evidence>
<dbReference type="InterPro" id="IPR050951">
    <property type="entry name" value="Retrovirus_Pol_polyprotein"/>
</dbReference>
<evidence type="ECO:0000256" key="2">
    <source>
        <dbReference type="ARBA" id="ARBA00002180"/>
    </source>
</evidence>
<keyword evidence="10" id="KW-0540">Nuclease</keyword>
<evidence type="ECO:0000256" key="8">
    <source>
        <dbReference type="ARBA" id="ARBA00022679"/>
    </source>
</evidence>
<dbReference type="Gene3D" id="3.30.70.270">
    <property type="match status" value="2"/>
</dbReference>
<sequence length="887" mass="100242">MDIEYEGILGLDFMIKHDCQLDWKRGKICFDGVNVELHSQAIQNAVFRLSVKETTIVPPGSESIVAAQLVKTGRCHHSVKKDGMRNGYVSPLQSFHDRHDVVVAHALVDASQEVMPLRVFNPTENEVTLYKDSQPATVEFSIQILDDDTAPETRTPKSVGVIHTDDAADTESTTADQGQSSLPDHIQKLLDGAGCDLSDTQRNQAECFLMKFSELFSSGNSQLGRTNIVKHRINTGDNPPIKQCPRRIPIHKQAVADKEVEKMLQSGVVLPSKSPWASPIVLVTKKDGSTRFCVDYRKLNDATIKDAYPLPRIEDSLDSLGGSRWFSTLDLASGYWQVEVKEEDRAKTAFVTRKGLYEFTVMPFGLCNAPATFQRLMERVLAGLQWDVAVLYIDDIIVHGRTFEEHIERLSSVLQRLREANLTLKTKKCCLFQSKVEFLGHVVSGEGISPNPRKVKDVAEWVTPSTLTDLRSFLGLATYYRRFIEGFASIARPLHALTEKGKQFKWSDDCAEAFATLKNKLTSSPILAYPYDKDPFVLDTDASQFGIGAVLSQKQSGTRGAGCSLDREFAPYEFKIEHRPGTKHLNADALSRKPCAQCGLSSSTDPGKNELSVKADVEAVTPHPENDGDTEKLPRISDVDHVPNSATDSMTIPTWSKEHLRKEQLKDRELKMFIEILESGRTRPSWEEISSEDAAVKFLWSRMEQLRIQENVLYLRWEDATGETVNYKLLVPKAMRKEVMGQLHDVRTAGHLGFNKTWSRAKRSPVYWRNMRRDIYEHCVQCHECGSRKSPTKKNRAPMQEYRIGIPMERVAMDVAGPFPETCRGNRFILVVSDYFTKWTEAYAMPNHTAETVANTFVEQFVCRFGTPREVFTDQGREFESRLFYCM</sequence>
<comment type="subunit">
    <text evidence="34">The protease is a homodimer, whose active site consists of two apposed aspartic acid residues.</text>
</comment>
<evidence type="ECO:0000256" key="11">
    <source>
        <dbReference type="ARBA" id="ARBA00022723"/>
    </source>
</evidence>
<keyword evidence="28" id="KW-0539">Nucleus</keyword>
<evidence type="ECO:0000256" key="18">
    <source>
        <dbReference type="ARBA" id="ARBA00022833"/>
    </source>
</evidence>
<dbReference type="Gene3D" id="3.30.420.10">
    <property type="entry name" value="Ribonuclease H-like superfamily/Ribonuclease H"/>
    <property type="match status" value="1"/>
</dbReference>
<evidence type="ECO:0000256" key="34">
    <source>
        <dbReference type="ARBA" id="ARBA00063849"/>
    </source>
</evidence>
<dbReference type="GO" id="GO:0003677">
    <property type="term" value="F:DNA binding"/>
    <property type="evidence" value="ECO:0007669"/>
    <property type="project" value="UniProtKB-KW"/>
</dbReference>
<name>A0A2G8JMR0_STIJA</name>
<keyword evidence="24" id="KW-0239">DNA-directed DNA polymerase</keyword>
<evidence type="ECO:0000256" key="33">
    <source>
        <dbReference type="ARBA" id="ARBA00055383"/>
    </source>
</evidence>
<dbReference type="FunFam" id="3.10.10.10:FF:000002">
    <property type="entry name" value="Retrovirus-related Pol polyprotein from transposon 17.6-like protein"/>
    <property type="match status" value="1"/>
</dbReference>
<dbReference type="FunFam" id="3.30.70.270:FF:000026">
    <property type="entry name" value="Transposon Ty3-G Gag-Pol polyprotein"/>
    <property type="match status" value="1"/>
</dbReference>
<evidence type="ECO:0000256" key="1">
    <source>
        <dbReference type="ARBA" id="ARBA00000077"/>
    </source>
</evidence>
<evidence type="ECO:0000256" key="12">
    <source>
        <dbReference type="ARBA" id="ARBA00022741"/>
    </source>
</evidence>
<evidence type="ECO:0000256" key="14">
    <source>
        <dbReference type="ARBA" id="ARBA00022758"/>
    </source>
</evidence>
<dbReference type="PANTHER" id="PTHR37984">
    <property type="entry name" value="PROTEIN CBG26694"/>
    <property type="match status" value="1"/>
</dbReference>
<keyword evidence="27" id="KW-0233">DNA recombination</keyword>
<dbReference type="AlphaFoldDB" id="A0A2G8JMR0"/>
<comment type="function">
    <text evidence="30">Reverse transcriptase/ribonuclease H (RT) is a multifunctional enzyme that catalyzes the conversion of the retro-elements RNA genome into dsDNA within the VLP. The enzyme displays a DNA polymerase activity that can copy either DNA or RNA templates, and a ribonuclease H (RNase H) activity that cleaves the RNA strand of RNA-DNA heteroduplexes during plus-strand synthesis and hydrolyzes RNA primers. The conversion leads to a linear dsDNA copy of the retrotransposon that includes long terminal repeats (LTRs) at both ends.</text>
</comment>
<evidence type="ECO:0000256" key="27">
    <source>
        <dbReference type="ARBA" id="ARBA00023172"/>
    </source>
</evidence>
<dbReference type="EMBL" id="MRZV01001577">
    <property type="protein sequence ID" value="PIK37008.1"/>
    <property type="molecule type" value="Genomic_DNA"/>
</dbReference>
<keyword evidence="12" id="KW-0547">Nucleotide-binding</keyword>
<feature type="region of interest" description="Disordered" evidence="36">
    <location>
        <begin position="620"/>
        <end position="649"/>
    </location>
</feature>
<keyword evidence="15" id="KW-0255">Endonuclease</keyword>
<dbReference type="SUPFAM" id="SSF56672">
    <property type="entry name" value="DNA/RNA polymerases"/>
    <property type="match status" value="1"/>
</dbReference>
<dbReference type="GO" id="GO:0015074">
    <property type="term" value="P:DNA integration"/>
    <property type="evidence" value="ECO:0007669"/>
    <property type="project" value="UniProtKB-KW"/>
</dbReference>
<keyword evidence="20" id="KW-0460">Magnesium</keyword>
<evidence type="ECO:0000256" key="22">
    <source>
        <dbReference type="ARBA" id="ARBA00022908"/>
    </source>
</evidence>
<dbReference type="InterPro" id="IPR043502">
    <property type="entry name" value="DNA/RNA_pol_sf"/>
</dbReference>
<evidence type="ECO:0000256" key="13">
    <source>
        <dbReference type="ARBA" id="ARBA00022750"/>
    </source>
</evidence>
<evidence type="ECO:0000256" key="9">
    <source>
        <dbReference type="ARBA" id="ARBA00022695"/>
    </source>
</evidence>
<dbReference type="CDD" id="cd01647">
    <property type="entry name" value="RT_LTR"/>
    <property type="match status" value="1"/>
</dbReference>
<evidence type="ECO:0000313" key="40">
    <source>
        <dbReference type="Proteomes" id="UP000230750"/>
    </source>
</evidence>
<keyword evidence="22" id="KW-0229">DNA integration</keyword>
<dbReference type="Gene3D" id="3.10.10.10">
    <property type="entry name" value="HIV Type 1 Reverse Transcriptase, subunit A, domain 1"/>
    <property type="match status" value="1"/>
</dbReference>
<reference evidence="39 40" key="1">
    <citation type="journal article" date="2017" name="PLoS Biol.">
        <title>The sea cucumber genome provides insights into morphological evolution and visceral regeneration.</title>
        <authorList>
            <person name="Zhang X."/>
            <person name="Sun L."/>
            <person name="Yuan J."/>
            <person name="Sun Y."/>
            <person name="Gao Y."/>
            <person name="Zhang L."/>
            <person name="Li S."/>
            <person name="Dai H."/>
            <person name="Hamel J.F."/>
            <person name="Liu C."/>
            <person name="Yu Y."/>
            <person name="Liu S."/>
            <person name="Lin W."/>
            <person name="Guo K."/>
            <person name="Jin S."/>
            <person name="Xu P."/>
            <person name="Storey K.B."/>
            <person name="Huan P."/>
            <person name="Zhang T."/>
            <person name="Zhou Y."/>
            <person name="Zhang J."/>
            <person name="Lin C."/>
            <person name="Li X."/>
            <person name="Xing L."/>
            <person name="Huo D."/>
            <person name="Sun M."/>
            <person name="Wang L."/>
            <person name="Mercier A."/>
            <person name="Li F."/>
            <person name="Yang H."/>
            <person name="Xiang J."/>
        </authorList>
    </citation>
    <scope>NUCLEOTIDE SEQUENCE [LARGE SCALE GENOMIC DNA]</scope>
    <source>
        <strain evidence="39">Shaxun</strain>
        <tissue evidence="39">Muscle</tissue>
    </source>
</reference>
<keyword evidence="8" id="KW-0808">Transferase</keyword>
<keyword evidence="29" id="KW-0511">Multifunctional enzyme</keyword>
<dbReference type="GO" id="GO:0005634">
    <property type="term" value="C:nucleus"/>
    <property type="evidence" value="ECO:0007669"/>
    <property type="project" value="UniProtKB-SubCell"/>
</dbReference>
<comment type="caution">
    <text evidence="39">The sequence shown here is derived from an EMBL/GenBank/DDBJ whole genome shotgun (WGS) entry which is preliminary data.</text>
</comment>
<keyword evidence="7" id="KW-0645">Protease</keyword>
<evidence type="ECO:0000256" key="32">
    <source>
        <dbReference type="ARBA" id="ARBA00055265"/>
    </source>
</evidence>
<dbReference type="GO" id="GO:0003887">
    <property type="term" value="F:DNA-directed DNA polymerase activity"/>
    <property type="evidence" value="ECO:0007669"/>
    <property type="project" value="UniProtKB-KW"/>
</dbReference>
<evidence type="ECO:0000256" key="35">
    <source>
        <dbReference type="ARBA" id="ARBA00082890"/>
    </source>
</evidence>
<evidence type="ECO:0000259" key="37">
    <source>
        <dbReference type="PROSITE" id="PS50878"/>
    </source>
</evidence>
<keyword evidence="17" id="KW-0378">Hydrolase</keyword>
<feature type="compositionally biased region" description="Basic and acidic residues" evidence="36">
    <location>
        <begin position="624"/>
        <end position="641"/>
    </location>
</feature>
<dbReference type="GO" id="GO:0005737">
    <property type="term" value="C:cytoplasm"/>
    <property type="evidence" value="ECO:0007669"/>
    <property type="project" value="UniProtKB-SubCell"/>
</dbReference>
<dbReference type="InterPro" id="IPR001584">
    <property type="entry name" value="Integrase_cat-core"/>
</dbReference>
<evidence type="ECO:0000256" key="3">
    <source>
        <dbReference type="ARBA" id="ARBA00004123"/>
    </source>
</evidence>
<evidence type="ECO:0000256" key="16">
    <source>
        <dbReference type="ARBA" id="ARBA00022771"/>
    </source>
</evidence>
<evidence type="ECO:0000256" key="23">
    <source>
        <dbReference type="ARBA" id="ARBA00022918"/>
    </source>
</evidence>
<keyword evidence="19" id="KW-0067">ATP-binding</keyword>
<evidence type="ECO:0000313" key="39">
    <source>
        <dbReference type="EMBL" id="PIK37008.1"/>
    </source>
</evidence>
<evidence type="ECO:0000256" key="17">
    <source>
        <dbReference type="ARBA" id="ARBA00022801"/>
    </source>
</evidence>
<dbReference type="Pfam" id="PF00078">
    <property type="entry name" value="RVT_1"/>
    <property type="match status" value="1"/>
</dbReference>
<dbReference type="Pfam" id="PF17921">
    <property type="entry name" value="Integrase_H2C2"/>
    <property type="match status" value="1"/>
</dbReference>
<evidence type="ECO:0000256" key="10">
    <source>
        <dbReference type="ARBA" id="ARBA00022722"/>
    </source>
</evidence>
<dbReference type="InterPro" id="IPR043128">
    <property type="entry name" value="Rev_trsase/Diguanyl_cyclase"/>
</dbReference>
<keyword evidence="40" id="KW-1185">Reference proteome</keyword>
<dbReference type="GO" id="GO:0004523">
    <property type="term" value="F:RNA-DNA hybrid ribonuclease activity"/>
    <property type="evidence" value="ECO:0007669"/>
    <property type="project" value="UniProtKB-EC"/>
</dbReference>
<dbReference type="InterPro" id="IPR041577">
    <property type="entry name" value="RT_RNaseH_2"/>
</dbReference>
<evidence type="ECO:0000256" key="30">
    <source>
        <dbReference type="ARBA" id="ARBA00025590"/>
    </source>
</evidence>
<dbReference type="GO" id="GO:0003964">
    <property type="term" value="F:RNA-directed DNA polymerase activity"/>
    <property type="evidence" value="ECO:0007669"/>
    <property type="project" value="UniProtKB-KW"/>
</dbReference>
<evidence type="ECO:0000256" key="26">
    <source>
        <dbReference type="ARBA" id="ARBA00023125"/>
    </source>
</evidence>
<dbReference type="GO" id="GO:0005524">
    <property type="term" value="F:ATP binding"/>
    <property type="evidence" value="ECO:0007669"/>
    <property type="project" value="UniProtKB-KW"/>
</dbReference>
<dbReference type="Pfam" id="PF00665">
    <property type="entry name" value="rve"/>
    <property type="match status" value="1"/>
</dbReference>
<keyword evidence="9" id="KW-0548">Nucleotidyltransferase</keyword>
<dbReference type="InterPro" id="IPR041588">
    <property type="entry name" value="Integrase_H2C2"/>
</dbReference>
<dbReference type="GO" id="GO:0008270">
    <property type="term" value="F:zinc ion binding"/>
    <property type="evidence" value="ECO:0007669"/>
    <property type="project" value="UniProtKB-KW"/>
</dbReference>
<keyword evidence="5" id="KW-0963">Cytoplasm</keyword>
<keyword evidence="6" id="KW-1188">Viral release from host cell</keyword>
<evidence type="ECO:0000256" key="5">
    <source>
        <dbReference type="ARBA" id="ARBA00022490"/>
    </source>
</evidence>
<evidence type="ECO:0000256" key="25">
    <source>
        <dbReference type="ARBA" id="ARBA00023113"/>
    </source>
</evidence>
<evidence type="ECO:0000256" key="21">
    <source>
        <dbReference type="ARBA" id="ARBA00022884"/>
    </source>
</evidence>
<dbReference type="GO" id="GO:0003723">
    <property type="term" value="F:RNA binding"/>
    <property type="evidence" value="ECO:0007669"/>
    <property type="project" value="UniProtKB-KW"/>
</dbReference>
<evidence type="ECO:0000256" key="29">
    <source>
        <dbReference type="ARBA" id="ARBA00023268"/>
    </source>
</evidence>
<protein>
    <recommendedName>
        <fullName evidence="35">Gag3-Pol3</fullName>
    </recommendedName>
</protein>
<comment type="function">
    <text evidence="31">Integrase (IN) targets the VLP to the nucleus, where a subparticle preintegration complex (PIC) containing at least integrase and the newly synthesized dsDNA copy of the retrotransposon must transit the nuclear membrane. Once in the nucleus, integrase performs the integration of the dsDNA into the host genome.</text>
</comment>
<dbReference type="InterPro" id="IPR012337">
    <property type="entry name" value="RNaseH-like_sf"/>
</dbReference>
<evidence type="ECO:0000256" key="4">
    <source>
        <dbReference type="ARBA" id="ARBA00004496"/>
    </source>
</evidence>
<dbReference type="Gene3D" id="1.10.340.70">
    <property type="match status" value="1"/>
</dbReference>
<dbReference type="InterPro" id="IPR000477">
    <property type="entry name" value="RT_dom"/>
</dbReference>
<dbReference type="GO" id="GO:0006310">
    <property type="term" value="P:DNA recombination"/>
    <property type="evidence" value="ECO:0007669"/>
    <property type="project" value="UniProtKB-KW"/>
</dbReference>
<dbReference type="OrthoDB" id="6773263at2759"/>
<dbReference type="Proteomes" id="UP000230750">
    <property type="component" value="Unassembled WGS sequence"/>
</dbReference>
<comment type="function">
    <text evidence="32">Nucleocapsid protein p11 (NC) forms the nucleocore that coats the retro-elements dimeric RNA. Binds these RNAs through its zinc fingers. Promotes primer tRNA(i)-Met annealing to the multipartite primer-binding site (PBS), dimerization of Ty3 RNA and initiation of reverse transcription.</text>
</comment>
<keyword evidence="18" id="KW-0862">Zinc</keyword>
<accession>A0A2G8JMR0</accession>
<keyword evidence="16" id="KW-0863">Zinc-finger</keyword>
<evidence type="ECO:0000256" key="20">
    <source>
        <dbReference type="ARBA" id="ARBA00022842"/>
    </source>
</evidence>
<comment type="subcellular location">
    <subcellularLocation>
        <location evidence="4">Cytoplasm</location>
    </subcellularLocation>
    <subcellularLocation>
        <location evidence="3">Nucleus</location>
    </subcellularLocation>
</comment>
<comment type="function">
    <text evidence="33">Capsid protein (CA) is the structural component of the virus-like particle (VLP), forming the shell that encapsulates the genomic RNA-nucleocapsid complex.</text>
</comment>
<dbReference type="GO" id="GO:0004190">
    <property type="term" value="F:aspartic-type endopeptidase activity"/>
    <property type="evidence" value="ECO:0007669"/>
    <property type="project" value="UniProtKB-KW"/>
</dbReference>
<gene>
    <name evidence="39" type="ORF">BSL78_26166</name>
</gene>
<keyword evidence="25" id="KW-0917">Virion maturation</keyword>
<keyword evidence="13" id="KW-0064">Aspartyl protease</keyword>
<evidence type="ECO:0000256" key="6">
    <source>
        <dbReference type="ARBA" id="ARBA00022612"/>
    </source>
</evidence>
<keyword evidence="23" id="KW-0695">RNA-directed DNA polymerase</keyword>
<keyword evidence="26" id="KW-0238">DNA-binding</keyword>
<dbReference type="Gene3D" id="2.40.70.10">
    <property type="entry name" value="Acid Proteases"/>
    <property type="match status" value="1"/>
</dbReference>